<dbReference type="InterPro" id="IPR000771">
    <property type="entry name" value="FBA_II"/>
</dbReference>
<accession>A0A645E8L4</accession>
<dbReference type="SUPFAM" id="SSF51569">
    <property type="entry name" value="Aldolase"/>
    <property type="match status" value="1"/>
</dbReference>
<protein>
    <submittedName>
        <fullName evidence="1">D-tagatose-1,6-bisphosphate aldolase subunit GatY</fullName>
        <ecNumber evidence="1">4.1.2.40</ecNumber>
    </submittedName>
</protein>
<dbReference type="NCBIfam" id="TIGR00167">
    <property type="entry name" value="cbbA"/>
    <property type="match status" value="1"/>
</dbReference>
<reference evidence="1" key="1">
    <citation type="submission" date="2019-08" db="EMBL/GenBank/DDBJ databases">
        <authorList>
            <person name="Kucharzyk K."/>
            <person name="Murdoch R.W."/>
            <person name="Higgins S."/>
            <person name="Loffler F."/>
        </authorList>
    </citation>
    <scope>NUCLEOTIDE SEQUENCE</scope>
</reference>
<dbReference type="EMBL" id="VSSQ01043301">
    <property type="protein sequence ID" value="MPM96972.1"/>
    <property type="molecule type" value="Genomic_DNA"/>
</dbReference>
<dbReference type="GO" id="GO:0005975">
    <property type="term" value="P:carbohydrate metabolic process"/>
    <property type="evidence" value="ECO:0007669"/>
    <property type="project" value="InterPro"/>
</dbReference>
<dbReference type="Gene3D" id="3.20.20.70">
    <property type="entry name" value="Aldolase class I"/>
    <property type="match status" value="1"/>
</dbReference>
<dbReference type="GO" id="GO:0009025">
    <property type="term" value="F:tagatose-bisphosphate aldolase activity"/>
    <property type="evidence" value="ECO:0007669"/>
    <property type="project" value="UniProtKB-EC"/>
</dbReference>
<comment type="caution">
    <text evidence="1">The sequence shown here is derived from an EMBL/GenBank/DDBJ whole genome shotgun (WGS) entry which is preliminary data.</text>
</comment>
<organism evidence="1">
    <name type="scientific">bioreactor metagenome</name>
    <dbReference type="NCBI Taxonomy" id="1076179"/>
    <lineage>
        <taxon>unclassified sequences</taxon>
        <taxon>metagenomes</taxon>
        <taxon>ecological metagenomes</taxon>
    </lineage>
</organism>
<evidence type="ECO:0000313" key="1">
    <source>
        <dbReference type="EMBL" id="MPM96972.1"/>
    </source>
</evidence>
<dbReference type="CDD" id="cd00947">
    <property type="entry name" value="TBP_aldolase_IIB"/>
    <property type="match status" value="1"/>
</dbReference>
<proteinExistence type="predicted"/>
<gene>
    <name evidence="1" type="primary">gatY_4</name>
    <name evidence="1" type="ORF">SDC9_144142</name>
</gene>
<keyword evidence="1" id="KW-0456">Lyase</keyword>
<dbReference type="AlphaFoldDB" id="A0A645E8L4"/>
<dbReference type="EC" id="4.1.2.40" evidence="1"/>
<sequence>MFVNMEYVLTRAVSGGYAVGAFNIVNDLTATAAIRAAEELHSPIILQTSVSTAKEIGAEHLISLLSDLAERASVPVAVHLDHCTDPALVRRCMELGWSSVMIDLSKSSFEENIRITREIVQEAKEKGITVEGELGSIVGVEDDIVVHSGEEGLATPEGAEEFVRKTGVGAFAPAIGTAHGLYKGTPNVRFDLFEQIKRRVDCPLVVHGGTGLSEDVFRKLVAAGAAKINISTAIKIAYCEGMMDYTAAHADENNPLRLDRFVTERVKACVSEHICIFGSEQKA</sequence>
<name>A0A645E8L4_9ZZZZ</name>
<dbReference type="GO" id="GO:0008270">
    <property type="term" value="F:zinc ion binding"/>
    <property type="evidence" value="ECO:0007669"/>
    <property type="project" value="InterPro"/>
</dbReference>
<dbReference type="Pfam" id="PF01116">
    <property type="entry name" value="F_bP_aldolase"/>
    <property type="match status" value="1"/>
</dbReference>
<dbReference type="InterPro" id="IPR050246">
    <property type="entry name" value="Class_II_FBP_aldolase"/>
</dbReference>
<dbReference type="InterPro" id="IPR013785">
    <property type="entry name" value="Aldolase_TIM"/>
</dbReference>
<dbReference type="PANTHER" id="PTHR30304:SF0">
    <property type="entry name" value="D-TAGATOSE-1,6-BISPHOSPHATE ALDOLASE SUBUNIT GATY-RELATED"/>
    <property type="match status" value="1"/>
</dbReference>
<dbReference type="PANTHER" id="PTHR30304">
    <property type="entry name" value="D-TAGATOSE-1,6-BISPHOSPHATE ALDOLASE"/>
    <property type="match status" value="1"/>
</dbReference>
<dbReference type="PIRSF" id="PIRSF001359">
    <property type="entry name" value="F_bP_aldolase_II"/>
    <property type="match status" value="1"/>
</dbReference>